<comment type="catalytic activity">
    <reaction evidence="8">
        <text>serotonin + (5Z,8Z,11Z,14Z)-eicosatetraenoyl-CoA = N-[(5Z,8Z,11Z,14Z)-eicosatetraenoyl]-serotonin + CoA + H(+)</text>
        <dbReference type="Rhea" id="RHEA:51396"/>
        <dbReference type="ChEBI" id="CHEBI:15378"/>
        <dbReference type="ChEBI" id="CHEBI:57287"/>
        <dbReference type="ChEBI" id="CHEBI:57368"/>
        <dbReference type="ChEBI" id="CHEBI:132255"/>
        <dbReference type="ChEBI" id="CHEBI:350546"/>
    </reaction>
    <physiologicalReaction direction="left-to-right" evidence="8">
        <dbReference type="Rhea" id="RHEA:51397"/>
    </physiologicalReaction>
</comment>
<keyword evidence="2" id="KW-0012">Acyltransferase</keyword>
<evidence type="ECO:0000256" key="12">
    <source>
        <dbReference type="ARBA" id="ARBA00052335"/>
    </source>
</evidence>
<dbReference type="InterPro" id="IPR016181">
    <property type="entry name" value="Acyl_CoA_acyltransferase"/>
</dbReference>
<keyword evidence="1" id="KW-0808">Transferase</keyword>
<dbReference type="SUPFAM" id="SSF55729">
    <property type="entry name" value="Acyl-CoA N-acyltransferases (Nat)"/>
    <property type="match status" value="1"/>
</dbReference>
<evidence type="ECO:0000256" key="5">
    <source>
        <dbReference type="ARBA" id="ARBA00039114"/>
    </source>
</evidence>
<keyword evidence="16" id="KW-1185">Reference proteome</keyword>
<dbReference type="PANTHER" id="PTHR20905">
    <property type="entry name" value="N-ACETYLTRANSFERASE-RELATED"/>
    <property type="match status" value="1"/>
</dbReference>
<comment type="catalytic activity">
    <reaction evidence="13">
        <text>serotonin + acetyl-CoA = N-acetylserotonin + CoA + H(+)</text>
        <dbReference type="Rhea" id="RHEA:25217"/>
        <dbReference type="ChEBI" id="CHEBI:15378"/>
        <dbReference type="ChEBI" id="CHEBI:17697"/>
        <dbReference type="ChEBI" id="CHEBI:57287"/>
        <dbReference type="ChEBI" id="CHEBI:57288"/>
        <dbReference type="ChEBI" id="CHEBI:350546"/>
        <dbReference type="EC" id="2.3.1.87"/>
    </reaction>
    <physiologicalReaction direction="left-to-right" evidence="13">
        <dbReference type="Rhea" id="RHEA:25218"/>
    </physiologicalReaction>
</comment>
<evidence type="ECO:0000256" key="8">
    <source>
        <dbReference type="ARBA" id="ARBA00051284"/>
    </source>
</evidence>
<accession>B4JBR6</accession>
<comment type="catalytic activity">
    <reaction evidence="12">
        <text>dopamine + hexadecanoyl-CoA = N-hexadecanoyl-dopamine + CoA + H(+)</text>
        <dbReference type="Rhea" id="RHEA:51376"/>
        <dbReference type="ChEBI" id="CHEBI:15378"/>
        <dbReference type="ChEBI" id="CHEBI:57287"/>
        <dbReference type="ChEBI" id="CHEBI:57379"/>
        <dbReference type="ChEBI" id="CHEBI:59905"/>
        <dbReference type="ChEBI" id="CHEBI:134058"/>
    </reaction>
    <physiologicalReaction direction="left-to-right" evidence="12">
        <dbReference type="Rhea" id="RHEA:51377"/>
    </physiologicalReaction>
</comment>
<comment type="catalytic activity">
    <reaction evidence="10">
        <text>serotonin + (9Z)-octadecenoyl-CoA = N-(9Z-octadecenoyl)-serotonin + CoA + H(+)</text>
        <dbReference type="Rhea" id="RHEA:51392"/>
        <dbReference type="ChEBI" id="CHEBI:15378"/>
        <dbReference type="ChEBI" id="CHEBI:57287"/>
        <dbReference type="ChEBI" id="CHEBI:57387"/>
        <dbReference type="ChEBI" id="CHEBI:134064"/>
        <dbReference type="ChEBI" id="CHEBI:350546"/>
    </reaction>
    <physiologicalReaction direction="left-to-right" evidence="10">
        <dbReference type="Rhea" id="RHEA:51393"/>
    </physiologicalReaction>
</comment>
<dbReference type="GO" id="GO:0004059">
    <property type="term" value="F:aralkylamine N-acetyltransferase activity"/>
    <property type="evidence" value="ECO:0007669"/>
    <property type="project" value="UniProtKB-EC"/>
</dbReference>
<comment type="catalytic activity">
    <reaction evidence="9">
        <text>dopamine + acetyl-CoA = N-acetyldopamine + CoA + H(+)</text>
        <dbReference type="Rhea" id="RHEA:51388"/>
        <dbReference type="ChEBI" id="CHEBI:15378"/>
        <dbReference type="ChEBI" id="CHEBI:57287"/>
        <dbReference type="ChEBI" id="CHEBI:57288"/>
        <dbReference type="ChEBI" id="CHEBI:59905"/>
        <dbReference type="ChEBI" id="CHEBI:125678"/>
    </reaction>
    <physiologicalReaction direction="left-to-right" evidence="9">
        <dbReference type="Rhea" id="RHEA:51389"/>
    </physiologicalReaction>
</comment>
<evidence type="ECO:0000256" key="11">
    <source>
        <dbReference type="ARBA" id="ARBA00052178"/>
    </source>
</evidence>
<dbReference type="AlphaFoldDB" id="B4JBR6"/>
<dbReference type="OrthoDB" id="41532at2759"/>
<evidence type="ECO:0000313" key="16">
    <source>
        <dbReference type="Proteomes" id="UP000001070"/>
    </source>
</evidence>
<evidence type="ECO:0000256" key="2">
    <source>
        <dbReference type="ARBA" id="ARBA00023315"/>
    </source>
</evidence>
<comment type="catalytic activity">
    <reaction evidence="6">
        <text>dopamine + (9Z)-octadecenoyl-CoA = N-(9Z-octadecanoyl)-dopamine + CoA + H(+)</text>
        <dbReference type="Rhea" id="RHEA:51380"/>
        <dbReference type="ChEBI" id="CHEBI:15378"/>
        <dbReference type="ChEBI" id="CHEBI:31883"/>
        <dbReference type="ChEBI" id="CHEBI:57287"/>
        <dbReference type="ChEBI" id="CHEBI:57387"/>
        <dbReference type="ChEBI" id="CHEBI:59905"/>
    </reaction>
    <physiologicalReaction direction="left-to-right" evidence="6">
        <dbReference type="Rhea" id="RHEA:51381"/>
    </physiologicalReaction>
</comment>
<dbReference type="InterPro" id="IPR000182">
    <property type="entry name" value="GNAT_dom"/>
</dbReference>
<dbReference type="FunFam" id="3.40.630.30:FF:000046">
    <property type="entry name" value="Dopamine N-acetyltransferase"/>
    <property type="match status" value="1"/>
</dbReference>
<evidence type="ECO:0000256" key="3">
    <source>
        <dbReference type="ARBA" id="ARBA00037926"/>
    </source>
</evidence>
<proteinExistence type="inferred from homology"/>
<dbReference type="PROSITE" id="PS51186">
    <property type="entry name" value="GNAT"/>
    <property type="match status" value="1"/>
</dbReference>
<dbReference type="eggNOG" id="ENOG502RN6X">
    <property type="taxonomic scope" value="Eukaryota"/>
</dbReference>
<comment type="pathway">
    <text evidence="3">Aromatic compound metabolism; melatonin biosynthesis; melatonin from serotonin: step 1/2.</text>
</comment>
<evidence type="ECO:0000256" key="10">
    <source>
        <dbReference type="ARBA" id="ARBA00051823"/>
    </source>
</evidence>
<evidence type="ECO:0000256" key="13">
    <source>
        <dbReference type="ARBA" id="ARBA00052491"/>
    </source>
</evidence>
<sequence length="211" mass="23782">MKSSHIDEARLFLAEHFNKHEPLLQTPGIQLPKASPDPKRREYHESVIRQGCSLIVVDQSNDDRIVGVAYAGVLNASELEQNWLELSEKRRTQPMEHIEYFLCNIKRNARLFQQYGVTDALYLKMIAVDSSMRRQGLGRRLVTALIDVGRTKGFPLLVATCTGLYSTRLMASLGMECVHSEDYVAFKDEDGNVVLKPPAPHTKASVMALKL</sequence>
<dbReference type="InParanoid" id="B4JBR6"/>
<dbReference type="CDD" id="cd04301">
    <property type="entry name" value="NAT_SF"/>
    <property type="match status" value="1"/>
</dbReference>
<dbReference type="EMBL" id="CH916368">
    <property type="protein sequence ID" value="EDW03001.1"/>
    <property type="molecule type" value="Genomic_DNA"/>
</dbReference>
<dbReference type="HOGENOM" id="CLU_085834_2_0_1"/>
<gene>
    <name evidence="15" type="primary">Dgri\GH11000</name>
    <name evidence="15" type="ORF">Dgri_GH11000</name>
</gene>
<dbReference type="SMR" id="B4JBR6"/>
<evidence type="ECO:0000256" key="4">
    <source>
        <dbReference type="ARBA" id="ARBA00038182"/>
    </source>
</evidence>
<dbReference type="Pfam" id="PF00583">
    <property type="entry name" value="Acetyltransf_1"/>
    <property type="match status" value="1"/>
</dbReference>
<comment type="catalytic activity">
    <reaction evidence="7">
        <text>serotonin + octadecanoyl-CoA = N-octadecanoyl-serotonin + CoA + H(+)</text>
        <dbReference type="Rhea" id="RHEA:51400"/>
        <dbReference type="ChEBI" id="CHEBI:15378"/>
        <dbReference type="ChEBI" id="CHEBI:57287"/>
        <dbReference type="ChEBI" id="CHEBI:57394"/>
        <dbReference type="ChEBI" id="CHEBI:134065"/>
        <dbReference type="ChEBI" id="CHEBI:350546"/>
    </reaction>
    <physiologicalReaction direction="left-to-right" evidence="7">
        <dbReference type="Rhea" id="RHEA:51401"/>
    </physiologicalReaction>
</comment>
<name>B4JBR6_DROGR</name>
<dbReference type="KEGG" id="dgr:6561738"/>
<comment type="catalytic activity">
    <reaction evidence="11">
        <text>serotonin + hexadecanoyl-CoA = N-hexadecanoyl-serotonin + CoA + H(+)</text>
        <dbReference type="Rhea" id="RHEA:51384"/>
        <dbReference type="ChEBI" id="CHEBI:15378"/>
        <dbReference type="ChEBI" id="CHEBI:57287"/>
        <dbReference type="ChEBI" id="CHEBI:57379"/>
        <dbReference type="ChEBI" id="CHEBI:134059"/>
        <dbReference type="ChEBI" id="CHEBI:350546"/>
    </reaction>
    <physiologicalReaction direction="left-to-right" evidence="11">
        <dbReference type="Rhea" id="RHEA:51385"/>
    </physiologicalReaction>
</comment>
<evidence type="ECO:0000256" key="9">
    <source>
        <dbReference type="ARBA" id="ARBA00051711"/>
    </source>
</evidence>
<evidence type="ECO:0000256" key="7">
    <source>
        <dbReference type="ARBA" id="ARBA00050849"/>
    </source>
</evidence>
<protein>
    <recommendedName>
        <fullName evidence="5">aralkylamine N-acetyltransferase</fullName>
        <ecNumber evidence="5">2.3.1.87</ecNumber>
    </recommendedName>
</protein>
<evidence type="ECO:0000313" key="15">
    <source>
        <dbReference type="EMBL" id="EDW03001.1"/>
    </source>
</evidence>
<comment type="similarity">
    <text evidence="4">Belongs to the acetyltransferase family. AANAT subfamily.</text>
</comment>
<organism evidence="16">
    <name type="scientific">Drosophila grimshawi</name>
    <name type="common">Hawaiian fruit fly</name>
    <name type="synonym">Idiomyia grimshawi</name>
    <dbReference type="NCBI Taxonomy" id="7222"/>
    <lineage>
        <taxon>Eukaryota</taxon>
        <taxon>Metazoa</taxon>
        <taxon>Ecdysozoa</taxon>
        <taxon>Arthropoda</taxon>
        <taxon>Hexapoda</taxon>
        <taxon>Insecta</taxon>
        <taxon>Pterygota</taxon>
        <taxon>Neoptera</taxon>
        <taxon>Endopterygota</taxon>
        <taxon>Diptera</taxon>
        <taxon>Brachycera</taxon>
        <taxon>Muscomorpha</taxon>
        <taxon>Ephydroidea</taxon>
        <taxon>Drosophilidae</taxon>
        <taxon>Drosophila</taxon>
        <taxon>Hawaiian Drosophila</taxon>
    </lineage>
</organism>
<evidence type="ECO:0000256" key="1">
    <source>
        <dbReference type="ARBA" id="ARBA00022679"/>
    </source>
</evidence>
<dbReference type="PhylomeDB" id="B4JBR6"/>
<dbReference type="PANTHER" id="PTHR20905:SF1">
    <property type="entry name" value="AT07410P-RELATED"/>
    <property type="match status" value="1"/>
</dbReference>
<evidence type="ECO:0000259" key="14">
    <source>
        <dbReference type="PROSITE" id="PS51186"/>
    </source>
</evidence>
<dbReference type="Gene3D" id="3.40.630.30">
    <property type="match status" value="1"/>
</dbReference>
<reference evidence="15 16" key="1">
    <citation type="journal article" date="2007" name="Nature">
        <title>Evolution of genes and genomes on the Drosophila phylogeny.</title>
        <authorList>
            <consortium name="Drosophila 12 Genomes Consortium"/>
            <person name="Clark A.G."/>
            <person name="Eisen M.B."/>
            <person name="Smith D.R."/>
            <person name="Bergman C.M."/>
            <person name="Oliver B."/>
            <person name="Markow T.A."/>
            <person name="Kaufman T.C."/>
            <person name="Kellis M."/>
            <person name="Gelbart W."/>
            <person name="Iyer V.N."/>
            <person name="Pollard D.A."/>
            <person name="Sackton T.B."/>
            <person name="Larracuente A.M."/>
            <person name="Singh N.D."/>
            <person name="Abad J.P."/>
            <person name="Abt D.N."/>
            <person name="Adryan B."/>
            <person name="Aguade M."/>
            <person name="Akashi H."/>
            <person name="Anderson W.W."/>
            <person name="Aquadro C.F."/>
            <person name="Ardell D.H."/>
            <person name="Arguello R."/>
            <person name="Artieri C.G."/>
            <person name="Barbash D.A."/>
            <person name="Barker D."/>
            <person name="Barsanti P."/>
            <person name="Batterham P."/>
            <person name="Batzoglou S."/>
            <person name="Begun D."/>
            <person name="Bhutkar A."/>
            <person name="Blanco E."/>
            <person name="Bosak S.A."/>
            <person name="Bradley R.K."/>
            <person name="Brand A.D."/>
            <person name="Brent M.R."/>
            <person name="Brooks A.N."/>
            <person name="Brown R.H."/>
            <person name="Butlin R.K."/>
            <person name="Caggese C."/>
            <person name="Calvi B.R."/>
            <person name="Bernardo de Carvalho A."/>
            <person name="Caspi A."/>
            <person name="Castrezana S."/>
            <person name="Celniker S.E."/>
            <person name="Chang J.L."/>
            <person name="Chapple C."/>
            <person name="Chatterji S."/>
            <person name="Chinwalla A."/>
            <person name="Civetta A."/>
            <person name="Clifton S.W."/>
            <person name="Comeron J.M."/>
            <person name="Costello J.C."/>
            <person name="Coyne J.A."/>
            <person name="Daub J."/>
            <person name="David R.G."/>
            <person name="Delcher A.L."/>
            <person name="Delehaunty K."/>
            <person name="Do C.B."/>
            <person name="Ebling H."/>
            <person name="Edwards K."/>
            <person name="Eickbush T."/>
            <person name="Evans J.D."/>
            <person name="Filipski A."/>
            <person name="Findeiss S."/>
            <person name="Freyhult E."/>
            <person name="Fulton L."/>
            <person name="Fulton R."/>
            <person name="Garcia A.C."/>
            <person name="Gardiner A."/>
            <person name="Garfield D.A."/>
            <person name="Garvin B.E."/>
            <person name="Gibson G."/>
            <person name="Gilbert D."/>
            <person name="Gnerre S."/>
            <person name="Godfrey J."/>
            <person name="Good R."/>
            <person name="Gotea V."/>
            <person name="Gravely B."/>
            <person name="Greenberg A.J."/>
            <person name="Griffiths-Jones S."/>
            <person name="Gross S."/>
            <person name="Guigo R."/>
            <person name="Gustafson E.A."/>
            <person name="Haerty W."/>
            <person name="Hahn M.W."/>
            <person name="Halligan D.L."/>
            <person name="Halpern A.L."/>
            <person name="Halter G.M."/>
            <person name="Han M.V."/>
            <person name="Heger A."/>
            <person name="Hillier L."/>
            <person name="Hinrichs A.S."/>
            <person name="Holmes I."/>
            <person name="Hoskins R.A."/>
            <person name="Hubisz M.J."/>
            <person name="Hultmark D."/>
            <person name="Huntley M.A."/>
            <person name="Jaffe D.B."/>
            <person name="Jagadeeshan S."/>
            <person name="Jeck W.R."/>
            <person name="Johnson J."/>
            <person name="Jones C.D."/>
            <person name="Jordan W.C."/>
            <person name="Karpen G.H."/>
            <person name="Kataoka E."/>
            <person name="Keightley P.D."/>
            <person name="Kheradpour P."/>
            <person name="Kirkness E.F."/>
            <person name="Koerich L.B."/>
            <person name="Kristiansen K."/>
            <person name="Kudrna D."/>
            <person name="Kulathinal R.J."/>
            <person name="Kumar S."/>
            <person name="Kwok R."/>
            <person name="Lander E."/>
            <person name="Langley C.H."/>
            <person name="Lapoint R."/>
            <person name="Lazzaro B.P."/>
            <person name="Lee S.J."/>
            <person name="Levesque L."/>
            <person name="Li R."/>
            <person name="Lin C.F."/>
            <person name="Lin M.F."/>
            <person name="Lindblad-Toh K."/>
            <person name="Llopart A."/>
            <person name="Long M."/>
            <person name="Low L."/>
            <person name="Lozovsky E."/>
            <person name="Lu J."/>
            <person name="Luo M."/>
            <person name="Machado C.A."/>
            <person name="Makalowski W."/>
            <person name="Marzo M."/>
            <person name="Matsuda M."/>
            <person name="Matzkin L."/>
            <person name="McAllister B."/>
            <person name="McBride C.S."/>
            <person name="McKernan B."/>
            <person name="McKernan K."/>
            <person name="Mendez-Lago M."/>
            <person name="Minx P."/>
            <person name="Mollenhauer M.U."/>
            <person name="Montooth K."/>
            <person name="Mount S.M."/>
            <person name="Mu X."/>
            <person name="Myers E."/>
            <person name="Negre B."/>
            <person name="Newfeld S."/>
            <person name="Nielsen R."/>
            <person name="Noor M.A."/>
            <person name="O'Grady P."/>
            <person name="Pachter L."/>
            <person name="Papaceit M."/>
            <person name="Parisi M.J."/>
            <person name="Parisi M."/>
            <person name="Parts L."/>
            <person name="Pedersen J.S."/>
            <person name="Pesole G."/>
            <person name="Phillippy A.M."/>
            <person name="Ponting C.P."/>
            <person name="Pop M."/>
            <person name="Porcelli D."/>
            <person name="Powell J.R."/>
            <person name="Prohaska S."/>
            <person name="Pruitt K."/>
            <person name="Puig M."/>
            <person name="Quesneville H."/>
            <person name="Ram K.R."/>
            <person name="Rand D."/>
            <person name="Rasmussen M.D."/>
            <person name="Reed L.K."/>
            <person name="Reenan R."/>
            <person name="Reily A."/>
            <person name="Remington K.A."/>
            <person name="Rieger T.T."/>
            <person name="Ritchie M.G."/>
            <person name="Robin C."/>
            <person name="Rogers Y.H."/>
            <person name="Rohde C."/>
            <person name="Rozas J."/>
            <person name="Rubenfield M.J."/>
            <person name="Ruiz A."/>
            <person name="Russo S."/>
            <person name="Salzberg S.L."/>
            <person name="Sanchez-Gracia A."/>
            <person name="Saranga D.J."/>
            <person name="Sato H."/>
            <person name="Schaeffer S.W."/>
            <person name="Schatz M.C."/>
            <person name="Schlenke T."/>
            <person name="Schwartz R."/>
            <person name="Segarra C."/>
            <person name="Singh R.S."/>
            <person name="Sirot L."/>
            <person name="Sirota M."/>
            <person name="Sisneros N.B."/>
            <person name="Smith C.D."/>
            <person name="Smith T.F."/>
            <person name="Spieth J."/>
            <person name="Stage D.E."/>
            <person name="Stark A."/>
            <person name="Stephan W."/>
            <person name="Strausberg R.L."/>
            <person name="Strempel S."/>
            <person name="Sturgill D."/>
            <person name="Sutton G."/>
            <person name="Sutton G.G."/>
            <person name="Tao W."/>
            <person name="Teichmann S."/>
            <person name="Tobari Y.N."/>
            <person name="Tomimura Y."/>
            <person name="Tsolas J.M."/>
            <person name="Valente V.L."/>
            <person name="Venter E."/>
            <person name="Venter J.C."/>
            <person name="Vicario S."/>
            <person name="Vieira F.G."/>
            <person name="Vilella A.J."/>
            <person name="Villasante A."/>
            <person name="Walenz B."/>
            <person name="Wang J."/>
            <person name="Wasserman M."/>
            <person name="Watts T."/>
            <person name="Wilson D."/>
            <person name="Wilson R.K."/>
            <person name="Wing R.A."/>
            <person name="Wolfner M.F."/>
            <person name="Wong A."/>
            <person name="Wong G.K."/>
            <person name="Wu C.I."/>
            <person name="Wu G."/>
            <person name="Yamamoto D."/>
            <person name="Yang H.P."/>
            <person name="Yang S.P."/>
            <person name="Yorke J.A."/>
            <person name="Yoshida K."/>
            <person name="Zdobnov E."/>
            <person name="Zhang P."/>
            <person name="Zhang Y."/>
            <person name="Zimin A.V."/>
            <person name="Baldwin J."/>
            <person name="Abdouelleil A."/>
            <person name="Abdulkadir J."/>
            <person name="Abebe A."/>
            <person name="Abera B."/>
            <person name="Abreu J."/>
            <person name="Acer S.C."/>
            <person name="Aftuck L."/>
            <person name="Alexander A."/>
            <person name="An P."/>
            <person name="Anderson E."/>
            <person name="Anderson S."/>
            <person name="Arachi H."/>
            <person name="Azer M."/>
            <person name="Bachantsang P."/>
            <person name="Barry A."/>
            <person name="Bayul T."/>
            <person name="Berlin A."/>
            <person name="Bessette D."/>
            <person name="Bloom T."/>
            <person name="Blye J."/>
            <person name="Boguslavskiy L."/>
            <person name="Bonnet C."/>
            <person name="Boukhgalter B."/>
            <person name="Bourzgui I."/>
            <person name="Brown A."/>
            <person name="Cahill P."/>
            <person name="Channer S."/>
            <person name="Cheshatsang Y."/>
            <person name="Chuda L."/>
            <person name="Citroen M."/>
            <person name="Collymore A."/>
            <person name="Cooke P."/>
            <person name="Costello M."/>
            <person name="D'Aco K."/>
            <person name="Daza R."/>
            <person name="De Haan G."/>
            <person name="DeGray S."/>
            <person name="DeMaso C."/>
            <person name="Dhargay N."/>
            <person name="Dooley K."/>
            <person name="Dooley E."/>
            <person name="Doricent M."/>
            <person name="Dorje P."/>
            <person name="Dorjee K."/>
            <person name="Dupes A."/>
            <person name="Elong R."/>
            <person name="Falk J."/>
            <person name="Farina A."/>
            <person name="Faro S."/>
            <person name="Ferguson D."/>
            <person name="Fisher S."/>
            <person name="Foley C.D."/>
            <person name="Franke A."/>
            <person name="Friedrich D."/>
            <person name="Gadbois L."/>
            <person name="Gearin G."/>
            <person name="Gearin C.R."/>
            <person name="Giannoukos G."/>
            <person name="Goode T."/>
            <person name="Graham J."/>
            <person name="Grandbois E."/>
            <person name="Grewal S."/>
            <person name="Gyaltsen K."/>
            <person name="Hafez N."/>
            <person name="Hagos B."/>
            <person name="Hall J."/>
            <person name="Henson C."/>
            <person name="Hollinger A."/>
            <person name="Honan T."/>
            <person name="Huard M.D."/>
            <person name="Hughes L."/>
            <person name="Hurhula B."/>
            <person name="Husby M.E."/>
            <person name="Kamat A."/>
            <person name="Kanga B."/>
            <person name="Kashin S."/>
            <person name="Khazanovich D."/>
            <person name="Kisner P."/>
            <person name="Lance K."/>
            <person name="Lara M."/>
            <person name="Lee W."/>
            <person name="Lennon N."/>
            <person name="Letendre F."/>
            <person name="LeVine R."/>
            <person name="Lipovsky A."/>
            <person name="Liu X."/>
            <person name="Liu J."/>
            <person name="Liu S."/>
            <person name="Lokyitsang T."/>
            <person name="Lokyitsang Y."/>
            <person name="Lubonja R."/>
            <person name="Lui A."/>
            <person name="MacDonald P."/>
            <person name="Magnisalis V."/>
            <person name="Maru K."/>
            <person name="Matthews C."/>
            <person name="McCusker W."/>
            <person name="McDonough S."/>
            <person name="Mehta T."/>
            <person name="Meldrim J."/>
            <person name="Meneus L."/>
            <person name="Mihai O."/>
            <person name="Mihalev A."/>
            <person name="Mihova T."/>
            <person name="Mittelman R."/>
            <person name="Mlenga V."/>
            <person name="Montmayeur A."/>
            <person name="Mulrain L."/>
            <person name="Navidi A."/>
            <person name="Naylor J."/>
            <person name="Negash T."/>
            <person name="Nguyen T."/>
            <person name="Nguyen N."/>
            <person name="Nicol R."/>
            <person name="Norbu C."/>
            <person name="Norbu N."/>
            <person name="Novod N."/>
            <person name="O'Neill B."/>
            <person name="Osman S."/>
            <person name="Markiewicz E."/>
            <person name="Oyono O.L."/>
            <person name="Patti C."/>
            <person name="Phunkhang P."/>
            <person name="Pierre F."/>
            <person name="Priest M."/>
            <person name="Raghuraman S."/>
            <person name="Rege F."/>
            <person name="Reyes R."/>
            <person name="Rise C."/>
            <person name="Rogov P."/>
            <person name="Ross K."/>
            <person name="Ryan E."/>
            <person name="Settipalli S."/>
            <person name="Shea T."/>
            <person name="Sherpa N."/>
            <person name="Shi L."/>
            <person name="Shih D."/>
            <person name="Sparrow T."/>
            <person name="Spaulding J."/>
            <person name="Stalker J."/>
            <person name="Stange-Thomann N."/>
            <person name="Stavropoulos S."/>
            <person name="Stone C."/>
            <person name="Strader C."/>
            <person name="Tesfaye S."/>
            <person name="Thomson T."/>
            <person name="Thoulutsang Y."/>
            <person name="Thoulutsang D."/>
            <person name="Topham K."/>
            <person name="Topping I."/>
            <person name="Tsamla T."/>
            <person name="Vassiliev H."/>
            <person name="Vo A."/>
            <person name="Wangchuk T."/>
            <person name="Wangdi T."/>
            <person name="Weiand M."/>
            <person name="Wilkinson J."/>
            <person name="Wilson A."/>
            <person name="Yadav S."/>
            <person name="Young G."/>
            <person name="Yu Q."/>
            <person name="Zembek L."/>
            <person name="Zhong D."/>
            <person name="Zimmer A."/>
            <person name="Zwirko Z."/>
            <person name="Jaffe D.B."/>
            <person name="Alvarez P."/>
            <person name="Brockman W."/>
            <person name="Butler J."/>
            <person name="Chin C."/>
            <person name="Gnerre S."/>
            <person name="Grabherr M."/>
            <person name="Kleber M."/>
            <person name="Mauceli E."/>
            <person name="MacCallum I."/>
        </authorList>
    </citation>
    <scope>NUCLEOTIDE SEQUENCE [LARGE SCALE GENOMIC DNA]</scope>
    <source>
        <strain evidence="16">Tucson 15287-2541.00</strain>
    </source>
</reference>
<dbReference type="OMA" id="KRNAQFF"/>
<feature type="domain" description="N-acetyltransferase" evidence="14">
    <location>
        <begin position="55"/>
        <end position="200"/>
    </location>
</feature>
<dbReference type="Proteomes" id="UP000001070">
    <property type="component" value="Unassembled WGS sequence"/>
</dbReference>
<dbReference type="EC" id="2.3.1.87" evidence="5"/>
<evidence type="ECO:0000256" key="6">
    <source>
        <dbReference type="ARBA" id="ARBA00050189"/>
    </source>
</evidence>